<dbReference type="AlphaFoldDB" id="A0A8J3CCW3"/>
<proteinExistence type="predicted"/>
<organism evidence="1 2">
    <name type="scientific">Longimycelium tulufanense</name>
    <dbReference type="NCBI Taxonomy" id="907463"/>
    <lineage>
        <taxon>Bacteria</taxon>
        <taxon>Bacillati</taxon>
        <taxon>Actinomycetota</taxon>
        <taxon>Actinomycetes</taxon>
        <taxon>Pseudonocardiales</taxon>
        <taxon>Pseudonocardiaceae</taxon>
        <taxon>Longimycelium</taxon>
    </lineage>
</organism>
<dbReference type="EMBL" id="BMMK01000011">
    <property type="protein sequence ID" value="GGM55290.1"/>
    <property type="molecule type" value="Genomic_DNA"/>
</dbReference>
<gene>
    <name evidence="1" type="ORF">GCM10012275_28060</name>
</gene>
<comment type="caution">
    <text evidence="1">The sequence shown here is derived from an EMBL/GenBank/DDBJ whole genome shotgun (WGS) entry which is preliminary data.</text>
</comment>
<evidence type="ECO:0000313" key="1">
    <source>
        <dbReference type="EMBL" id="GGM55290.1"/>
    </source>
</evidence>
<reference evidence="1" key="2">
    <citation type="submission" date="2020-09" db="EMBL/GenBank/DDBJ databases">
        <authorList>
            <person name="Sun Q."/>
            <person name="Zhou Y."/>
        </authorList>
    </citation>
    <scope>NUCLEOTIDE SEQUENCE</scope>
    <source>
        <strain evidence="1">CGMCC 4.5737</strain>
    </source>
</reference>
<name>A0A8J3CCW3_9PSEU</name>
<reference evidence="1" key="1">
    <citation type="journal article" date="2014" name="Int. J. Syst. Evol. Microbiol.">
        <title>Complete genome sequence of Corynebacterium casei LMG S-19264T (=DSM 44701T), isolated from a smear-ripened cheese.</title>
        <authorList>
            <consortium name="US DOE Joint Genome Institute (JGI-PGF)"/>
            <person name="Walter F."/>
            <person name="Albersmeier A."/>
            <person name="Kalinowski J."/>
            <person name="Ruckert C."/>
        </authorList>
    </citation>
    <scope>NUCLEOTIDE SEQUENCE</scope>
    <source>
        <strain evidence="1">CGMCC 4.5737</strain>
    </source>
</reference>
<accession>A0A8J3CCW3</accession>
<keyword evidence="2" id="KW-1185">Reference proteome</keyword>
<protein>
    <submittedName>
        <fullName evidence="1">Uncharacterized protein</fullName>
    </submittedName>
</protein>
<evidence type="ECO:0000313" key="2">
    <source>
        <dbReference type="Proteomes" id="UP000637578"/>
    </source>
</evidence>
<dbReference type="Proteomes" id="UP000637578">
    <property type="component" value="Unassembled WGS sequence"/>
</dbReference>
<sequence>MGQVTVTELDDLMVKLLVESGHREIDTIEIVPTSDRPDNHTRLVVQFANGSNVTIMVRQVVDNRGRTIPGDML</sequence>